<evidence type="ECO:0000256" key="3">
    <source>
        <dbReference type="SAM" id="MobiDB-lite"/>
    </source>
</evidence>
<organism evidence="5 6">
    <name type="scientific">Jimgerdemannia flammicorona</name>
    <dbReference type="NCBI Taxonomy" id="994334"/>
    <lineage>
        <taxon>Eukaryota</taxon>
        <taxon>Fungi</taxon>
        <taxon>Fungi incertae sedis</taxon>
        <taxon>Mucoromycota</taxon>
        <taxon>Mucoromycotina</taxon>
        <taxon>Endogonomycetes</taxon>
        <taxon>Endogonales</taxon>
        <taxon>Endogonaceae</taxon>
        <taxon>Jimgerdemannia</taxon>
    </lineage>
</organism>
<evidence type="ECO:0000256" key="1">
    <source>
        <dbReference type="ARBA" id="ARBA00022884"/>
    </source>
</evidence>
<keyword evidence="6" id="KW-1185">Reference proteome</keyword>
<feature type="domain" description="C3H1-type" evidence="4">
    <location>
        <begin position="17"/>
        <end position="45"/>
    </location>
</feature>
<sequence length="151" mass="16761">MGGRGGIGGGFVDSRDTPRRQRCRDYDEKGYCMRGDLSPFDHGVDRIVVDDIPITRPFDILPPVSGPLPGPAGIMNVGRPPYFIGGIRNQYNVDNNFVSPVSATPAPSDAYDPEGATLSDRKIYPWDKRQLQHLHNSKLSNFPICLRQLHL</sequence>
<dbReference type="GO" id="GO:0008270">
    <property type="term" value="F:zinc ion binding"/>
    <property type="evidence" value="ECO:0007669"/>
    <property type="project" value="UniProtKB-KW"/>
</dbReference>
<dbReference type="AlphaFoldDB" id="A0A433PBW5"/>
<dbReference type="GO" id="GO:0003723">
    <property type="term" value="F:RNA binding"/>
    <property type="evidence" value="ECO:0007669"/>
    <property type="project" value="UniProtKB-KW"/>
</dbReference>
<keyword evidence="2" id="KW-0862">Zinc</keyword>
<feature type="region of interest" description="Disordered" evidence="3">
    <location>
        <begin position="1"/>
        <end position="21"/>
    </location>
</feature>
<dbReference type="PANTHER" id="PTHR14398">
    <property type="entry name" value="RNA RECOGNITION RRM/RNP DOMAIN"/>
    <property type="match status" value="1"/>
</dbReference>
<dbReference type="Proteomes" id="UP000274822">
    <property type="component" value="Unassembled WGS sequence"/>
</dbReference>
<keyword evidence="1" id="KW-0694">RNA-binding</keyword>
<keyword evidence="2" id="KW-0479">Metal-binding</keyword>
<dbReference type="PANTHER" id="PTHR14398:SF0">
    <property type="entry name" value="ZINC FINGER PROTEIN SWM"/>
    <property type="match status" value="1"/>
</dbReference>
<name>A0A433PBW5_9FUNG</name>
<dbReference type="PROSITE" id="PS50103">
    <property type="entry name" value="ZF_C3H1"/>
    <property type="match status" value="1"/>
</dbReference>
<dbReference type="GO" id="GO:0005634">
    <property type="term" value="C:nucleus"/>
    <property type="evidence" value="ECO:0007669"/>
    <property type="project" value="TreeGrafter"/>
</dbReference>
<reference evidence="5 6" key="1">
    <citation type="journal article" date="2018" name="New Phytol.">
        <title>Phylogenomics of Endogonaceae and evolution of mycorrhizas within Mucoromycota.</title>
        <authorList>
            <person name="Chang Y."/>
            <person name="Desiro A."/>
            <person name="Na H."/>
            <person name="Sandor L."/>
            <person name="Lipzen A."/>
            <person name="Clum A."/>
            <person name="Barry K."/>
            <person name="Grigoriev I.V."/>
            <person name="Martin F.M."/>
            <person name="Stajich J.E."/>
            <person name="Smith M.E."/>
            <person name="Bonito G."/>
            <person name="Spatafora J.W."/>
        </authorList>
    </citation>
    <scope>NUCLEOTIDE SEQUENCE [LARGE SCALE GENOMIC DNA]</scope>
    <source>
        <strain evidence="5 6">AD002</strain>
    </source>
</reference>
<comment type="caution">
    <text evidence="5">The sequence shown here is derived from an EMBL/GenBank/DDBJ whole genome shotgun (WGS) entry which is preliminary data.</text>
</comment>
<protein>
    <recommendedName>
        <fullName evidence="4">C3H1-type domain-containing protein</fullName>
    </recommendedName>
</protein>
<feature type="compositionally biased region" description="Gly residues" evidence="3">
    <location>
        <begin position="1"/>
        <end position="11"/>
    </location>
</feature>
<evidence type="ECO:0000256" key="2">
    <source>
        <dbReference type="PROSITE-ProRule" id="PRU00723"/>
    </source>
</evidence>
<accession>A0A433PBW5</accession>
<evidence type="ECO:0000313" key="5">
    <source>
        <dbReference type="EMBL" id="RUS15008.1"/>
    </source>
</evidence>
<evidence type="ECO:0000313" key="6">
    <source>
        <dbReference type="Proteomes" id="UP000274822"/>
    </source>
</evidence>
<keyword evidence="2" id="KW-0863">Zinc-finger</keyword>
<dbReference type="InterPro" id="IPR045137">
    <property type="entry name" value="RBM26/27"/>
</dbReference>
<dbReference type="EMBL" id="RBNJ01026257">
    <property type="protein sequence ID" value="RUS15008.1"/>
    <property type="molecule type" value="Genomic_DNA"/>
</dbReference>
<evidence type="ECO:0000259" key="4">
    <source>
        <dbReference type="PROSITE" id="PS50103"/>
    </source>
</evidence>
<feature type="zinc finger region" description="C3H1-type" evidence="2">
    <location>
        <begin position="17"/>
        <end position="45"/>
    </location>
</feature>
<gene>
    <name evidence="5" type="ORF">BC938DRAFT_477127</name>
</gene>
<dbReference type="InterPro" id="IPR000571">
    <property type="entry name" value="Znf_CCCH"/>
</dbReference>
<proteinExistence type="predicted"/>